<name>A0AAN9W2M1_9ORTH</name>
<dbReference type="EMBL" id="JAZDUA010000046">
    <property type="protein sequence ID" value="KAK7871082.1"/>
    <property type="molecule type" value="Genomic_DNA"/>
</dbReference>
<reference evidence="1 2" key="1">
    <citation type="submission" date="2024-03" db="EMBL/GenBank/DDBJ databases">
        <title>The genome assembly and annotation of the cricket Gryllus longicercus Weissman &amp; Gray.</title>
        <authorList>
            <person name="Szrajer S."/>
            <person name="Gray D."/>
            <person name="Ylla G."/>
        </authorList>
    </citation>
    <scope>NUCLEOTIDE SEQUENCE [LARGE SCALE GENOMIC DNA]</scope>
    <source>
        <strain evidence="1">DAG 2021-001</strain>
        <tissue evidence="1">Whole body minus gut</tissue>
    </source>
</reference>
<dbReference type="AlphaFoldDB" id="A0AAN9W2M1"/>
<protein>
    <submittedName>
        <fullName evidence="1">Uncharacterized protein</fullName>
    </submittedName>
</protein>
<evidence type="ECO:0000313" key="1">
    <source>
        <dbReference type="EMBL" id="KAK7871082.1"/>
    </source>
</evidence>
<gene>
    <name evidence="1" type="ORF">R5R35_007279</name>
</gene>
<keyword evidence="2" id="KW-1185">Reference proteome</keyword>
<accession>A0AAN9W2M1</accession>
<proteinExistence type="predicted"/>
<dbReference type="Proteomes" id="UP001378592">
    <property type="component" value="Unassembled WGS sequence"/>
</dbReference>
<organism evidence="1 2">
    <name type="scientific">Gryllus longicercus</name>
    <dbReference type="NCBI Taxonomy" id="2509291"/>
    <lineage>
        <taxon>Eukaryota</taxon>
        <taxon>Metazoa</taxon>
        <taxon>Ecdysozoa</taxon>
        <taxon>Arthropoda</taxon>
        <taxon>Hexapoda</taxon>
        <taxon>Insecta</taxon>
        <taxon>Pterygota</taxon>
        <taxon>Neoptera</taxon>
        <taxon>Polyneoptera</taxon>
        <taxon>Orthoptera</taxon>
        <taxon>Ensifera</taxon>
        <taxon>Gryllidea</taxon>
        <taxon>Grylloidea</taxon>
        <taxon>Gryllidae</taxon>
        <taxon>Gryllinae</taxon>
        <taxon>Gryllus</taxon>
    </lineage>
</organism>
<comment type="caution">
    <text evidence="1">The sequence shown here is derived from an EMBL/GenBank/DDBJ whole genome shotgun (WGS) entry which is preliminary data.</text>
</comment>
<evidence type="ECO:0000313" key="2">
    <source>
        <dbReference type="Proteomes" id="UP001378592"/>
    </source>
</evidence>
<sequence length="180" mass="21180">MDIEFLKKKKKTKPKRGYYSEVIGTSDHPVELQEEFGAPKRRNLTSELETERYAPLLPYWIGPPDRKTFLAPAQRWITFDESEIAFPIDAFKPKVQREVVTQPRTLPRNVLIERRRREYCTADIGAMLEAAGVDKKDLVPTVLMDRVLKRQEKFQLNQNIPFLPLELFDNDDYEIRQVIM</sequence>